<keyword evidence="1" id="KW-0597">Phosphoprotein</keyword>
<keyword evidence="5" id="KW-0539">Nucleus</keyword>
<evidence type="ECO:0000256" key="4">
    <source>
        <dbReference type="ARBA" id="ARBA00023163"/>
    </source>
</evidence>
<dbReference type="GO" id="GO:0000977">
    <property type="term" value="F:RNA polymerase II transcription regulatory region sequence-specific DNA binding"/>
    <property type="evidence" value="ECO:0007669"/>
    <property type="project" value="TreeGrafter"/>
</dbReference>
<evidence type="ECO:0000256" key="3">
    <source>
        <dbReference type="ARBA" id="ARBA00023125"/>
    </source>
</evidence>
<dbReference type="OrthoDB" id="2377365at2759"/>
<feature type="compositionally biased region" description="Polar residues" evidence="6">
    <location>
        <begin position="14"/>
        <end position="25"/>
    </location>
</feature>
<feature type="region of interest" description="Disordered" evidence="6">
    <location>
        <begin position="87"/>
        <end position="119"/>
    </location>
</feature>
<dbReference type="GO" id="GO:0000981">
    <property type="term" value="F:DNA-binding transcription factor activity, RNA polymerase II-specific"/>
    <property type="evidence" value="ECO:0007669"/>
    <property type="project" value="TreeGrafter"/>
</dbReference>
<dbReference type="PANTHER" id="PTHR13059">
    <property type="entry name" value="HMG-BOX TRANSCRIPTION FACTOR BBX"/>
    <property type="match status" value="1"/>
</dbReference>
<protein>
    <submittedName>
        <fullName evidence="8">Capicua transcriptional repressor</fullName>
    </submittedName>
</protein>
<gene>
    <name evidence="8" type="ORF">MGAL_10B057899</name>
</gene>
<evidence type="ECO:0000313" key="8">
    <source>
        <dbReference type="EMBL" id="VDI06809.1"/>
    </source>
</evidence>
<dbReference type="InterPro" id="IPR052412">
    <property type="entry name" value="CC-Dev_Transcription_Reg"/>
</dbReference>
<evidence type="ECO:0000256" key="1">
    <source>
        <dbReference type="ARBA" id="ARBA00022553"/>
    </source>
</evidence>
<organism evidence="8 9">
    <name type="scientific">Mytilus galloprovincialis</name>
    <name type="common">Mediterranean mussel</name>
    <dbReference type="NCBI Taxonomy" id="29158"/>
    <lineage>
        <taxon>Eukaryota</taxon>
        <taxon>Metazoa</taxon>
        <taxon>Spiralia</taxon>
        <taxon>Lophotrochozoa</taxon>
        <taxon>Mollusca</taxon>
        <taxon>Bivalvia</taxon>
        <taxon>Autobranchia</taxon>
        <taxon>Pteriomorphia</taxon>
        <taxon>Mytilida</taxon>
        <taxon>Mytiloidea</taxon>
        <taxon>Mytilidae</taxon>
        <taxon>Mytilinae</taxon>
        <taxon>Mytilus</taxon>
    </lineage>
</organism>
<evidence type="ECO:0000259" key="7">
    <source>
        <dbReference type="Pfam" id="PF25981"/>
    </source>
</evidence>
<dbReference type="EMBL" id="UYJE01001982">
    <property type="protein sequence ID" value="VDI06809.1"/>
    <property type="molecule type" value="Genomic_DNA"/>
</dbReference>
<dbReference type="Proteomes" id="UP000596742">
    <property type="component" value="Unassembled WGS sequence"/>
</dbReference>
<dbReference type="PANTHER" id="PTHR13059:SF13">
    <property type="entry name" value="PROTEIN CAPICUA HOMOLOG"/>
    <property type="match status" value="1"/>
</dbReference>
<sequence length="119" mass="12900">MNEFSDVSLGSPRTPKTPSSPGQFSSLRRILDQRRQLVMQLFEEYGLFPSAQATASFQSEHASIFPTKTCLQLKIREVRQKMMAQSAAVERAATGEDSNSIGSTGSIQGGDNSGQGQSE</sequence>
<evidence type="ECO:0000256" key="2">
    <source>
        <dbReference type="ARBA" id="ARBA00023015"/>
    </source>
</evidence>
<keyword evidence="3" id="KW-0238">DNA-binding</keyword>
<accession>A0A8B6CMB0</accession>
<proteinExistence type="predicted"/>
<comment type="caution">
    <text evidence="8">The sequence shown here is derived from an EMBL/GenBank/DDBJ whole genome shotgun (WGS) entry which is preliminary data.</text>
</comment>
<dbReference type="AlphaFoldDB" id="A0A8B6CMB0"/>
<evidence type="ECO:0000256" key="6">
    <source>
        <dbReference type="SAM" id="MobiDB-lite"/>
    </source>
</evidence>
<name>A0A8B6CMB0_MYTGA</name>
<feature type="compositionally biased region" description="Polar residues" evidence="6">
    <location>
        <begin position="96"/>
        <end position="106"/>
    </location>
</feature>
<keyword evidence="4" id="KW-0804">Transcription</keyword>
<dbReference type="Pfam" id="PF25981">
    <property type="entry name" value="HTH_Cic_C"/>
    <property type="match status" value="1"/>
</dbReference>
<feature type="domain" description="Protein capicua homolog-like C-terminal tri-helical" evidence="7">
    <location>
        <begin position="29"/>
        <end position="83"/>
    </location>
</feature>
<dbReference type="GO" id="GO:0005634">
    <property type="term" value="C:nucleus"/>
    <property type="evidence" value="ECO:0007669"/>
    <property type="project" value="TreeGrafter"/>
</dbReference>
<keyword evidence="9" id="KW-1185">Reference proteome</keyword>
<dbReference type="InterPro" id="IPR058606">
    <property type="entry name" value="HTH_Cic_C"/>
</dbReference>
<keyword evidence="2" id="KW-0805">Transcription regulation</keyword>
<evidence type="ECO:0000256" key="5">
    <source>
        <dbReference type="ARBA" id="ARBA00023242"/>
    </source>
</evidence>
<evidence type="ECO:0000313" key="9">
    <source>
        <dbReference type="Proteomes" id="UP000596742"/>
    </source>
</evidence>
<reference evidence="8" key="1">
    <citation type="submission" date="2018-11" db="EMBL/GenBank/DDBJ databases">
        <authorList>
            <person name="Alioto T."/>
            <person name="Alioto T."/>
        </authorList>
    </citation>
    <scope>NUCLEOTIDE SEQUENCE</scope>
</reference>
<feature type="region of interest" description="Disordered" evidence="6">
    <location>
        <begin position="1"/>
        <end position="25"/>
    </location>
</feature>